<feature type="compositionally biased region" description="Basic and acidic residues" evidence="1">
    <location>
        <begin position="469"/>
        <end position="492"/>
    </location>
</feature>
<sequence length="502" mass="57996">MTDEVKERKSRLNLEFVNLERMKMLDLKLYPYQLSSRLIGKYTRQDIKNYLLSPEIYMNQIQLRYISKYLYNVSSHYRRLINYFAGILTLDYTIDPYNLDPKTVDLVKFNKAYQKTISKIENMNIKHEFRKVLKIALREDTYYGYIHQSNDSFFLQALNPDYCKVSSVEDGLYNIAFNFNYFRAFPNRLQFFPVEFQQQYEAYCQDGQYWRELDPKMTICIKINEDLEYAIPPFVGIFANLLDIEDFKDLRKTKTEIDNYKLLHQKIPIRTGEENDDFAITLPLATKFHNNLVTNLPEQIGLATTPMDLELISFERDRPDINRVADSEKEFWNASGVNSEMFASNDTGSGAIALNASIKTDEAIMFDVLRQVERWLNRFLKYQGGSYKFRVSMLDTTIFNRQDVITSLSNLGMVGFPVKTRIVAAAGLPPSALTSLEFLENDVLNLQEKLVPMQTGYTQSGDGANPNDKGGRPEKEDSKISDSGAKAKDKKTNQNRASAAAK</sequence>
<gene>
    <name evidence="2" type="ORF">QB910_000019</name>
</gene>
<accession>A0AAT9V7K7</accession>
<feature type="region of interest" description="Disordered" evidence="1">
    <location>
        <begin position="455"/>
        <end position="502"/>
    </location>
</feature>
<name>A0AAT9V7K7_9CAUD</name>
<protein>
    <recommendedName>
        <fullName evidence="3">Portal protein</fullName>
    </recommendedName>
</protein>
<organism evidence="2">
    <name type="scientific">Alicyclobacillus phage KKP_3916</name>
    <dbReference type="NCBI Taxonomy" id="3040651"/>
    <lineage>
        <taxon>Viruses</taxon>
        <taxon>Duplodnaviria</taxon>
        <taxon>Heunggongvirae</taxon>
        <taxon>Uroviricota</taxon>
        <taxon>Caudoviricetes</taxon>
    </lineage>
</organism>
<evidence type="ECO:0000313" key="2">
    <source>
        <dbReference type="EMBL" id="WJJ55263.1"/>
    </source>
</evidence>
<proteinExistence type="predicted"/>
<evidence type="ECO:0008006" key="3">
    <source>
        <dbReference type="Google" id="ProtNLM"/>
    </source>
</evidence>
<dbReference type="EMBL" id="OQ846916">
    <property type="protein sequence ID" value="WJJ55263.1"/>
    <property type="molecule type" value="Genomic_DNA"/>
</dbReference>
<evidence type="ECO:0000256" key="1">
    <source>
        <dbReference type="SAM" id="MobiDB-lite"/>
    </source>
</evidence>
<reference evidence="2" key="1">
    <citation type="submission" date="2023-04" db="EMBL/GenBank/DDBJ databases">
        <title>Characterization and genome study of newly isolated Alicyclobacillus-specific phaga.</title>
        <authorList>
            <person name="Shymialevich D."/>
            <person name="Wojcicki M."/>
            <person name="Srednicka P."/>
            <person name="Swider O."/>
        </authorList>
    </citation>
    <scope>NUCLEOTIDE SEQUENCE</scope>
</reference>